<dbReference type="PRINTS" id="PR00598">
    <property type="entry name" value="HTHMARR"/>
</dbReference>
<dbReference type="PROSITE" id="PS50995">
    <property type="entry name" value="HTH_MARR_2"/>
    <property type="match status" value="1"/>
</dbReference>
<evidence type="ECO:0000313" key="5">
    <source>
        <dbReference type="EMBL" id="KRM06148.1"/>
    </source>
</evidence>
<keyword evidence="3" id="KW-0804">Transcription</keyword>
<keyword evidence="1" id="KW-0805">Transcription regulation</keyword>
<proteinExistence type="predicted"/>
<dbReference type="PATRIC" id="fig|1423750.3.peg.1040"/>
<feature type="domain" description="HTH marR-type" evidence="4">
    <location>
        <begin position="4"/>
        <end position="141"/>
    </location>
</feature>
<evidence type="ECO:0000313" key="6">
    <source>
        <dbReference type="Proteomes" id="UP000051451"/>
    </source>
</evidence>
<dbReference type="SMART" id="SM00347">
    <property type="entry name" value="HTH_MARR"/>
    <property type="match status" value="1"/>
</dbReference>
<dbReference type="Proteomes" id="UP000051451">
    <property type="component" value="Unassembled WGS sequence"/>
</dbReference>
<comment type="caution">
    <text evidence="5">The sequence shown here is derived from an EMBL/GenBank/DDBJ whole genome shotgun (WGS) entry which is preliminary data.</text>
</comment>
<gene>
    <name evidence="5" type="ORF">FC89_GL001016</name>
</gene>
<protein>
    <recommendedName>
        <fullName evidence="4">HTH marR-type domain-containing protein</fullName>
    </recommendedName>
</protein>
<dbReference type="InterPro" id="IPR036390">
    <property type="entry name" value="WH_DNA-bd_sf"/>
</dbReference>
<evidence type="ECO:0000256" key="1">
    <source>
        <dbReference type="ARBA" id="ARBA00023015"/>
    </source>
</evidence>
<dbReference type="InterPro" id="IPR036388">
    <property type="entry name" value="WH-like_DNA-bd_sf"/>
</dbReference>
<dbReference type="GeneID" id="98319041"/>
<keyword evidence="2" id="KW-0238">DNA-binding</keyword>
<evidence type="ECO:0000256" key="3">
    <source>
        <dbReference type="ARBA" id="ARBA00023163"/>
    </source>
</evidence>
<reference evidence="5 6" key="1">
    <citation type="journal article" date="2015" name="Genome Announc.">
        <title>Expanding the biotechnology potential of lactobacilli through comparative genomics of 213 strains and associated genera.</title>
        <authorList>
            <person name="Sun Z."/>
            <person name="Harris H.M."/>
            <person name="McCann A."/>
            <person name="Guo C."/>
            <person name="Argimon S."/>
            <person name="Zhang W."/>
            <person name="Yang X."/>
            <person name="Jeffery I.B."/>
            <person name="Cooney J.C."/>
            <person name="Kagawa T.F."/>
            <person name="Liu W."/>
            <person name="Song Y."/>
            <person name="Salvetti E."/>
            <person name="Wrobel A."/>
            <person name="Rasinkangas P."/>
            <person name="Parkhill J."/>
            <person name="Rea M.C."/>
            <person name="O'Sullivan O."/>
            <person name="Ritari J."/>
            <person name="Douillard F.P."/>
            <person name="Paul Ross R."/>
            <person name="Yang R."/>
            <person name="Briner A.E."/>
            <person name="Felis G.E."/>
            <person name="de Vos W.M."/>
            <person name="Barrangou R."/>
            <person name="Klaenhammer T.R."/>
            <person name="Caufield P.W."/>
            <person name="Cui Y."/>
            <person name="Zhang H."/>
            <person name="O'Toole P.W."/>
        </authorList>
    </citation>
    <scope>NUCLEOTIDE SEQUENCE [LARGE SCALE GENOMIC DNA]</scope>
    <source>
        <strain evidence="5 6">DSM 18630</strain>
    </source>
</reference>
<dbReference type="SUPFAM" id="SSF46785">
    <property type="entry name" value="Winged helix' DNA-binding domain"/>
    <property type="match status" value="1"/>
</dbReference>
<dbReference type="GO" id="GO:0003677">
    <property type="term" value="F:DNA binding"/>
    <property type="evidence" value="ECO:0007669"/>
    <property type="project" value="UniProtKB-KW"/>
</dbReference>
<dbReference type="Gene3D" id="1.10.10.10">
    <property type="entry name" value="Winged helix-like DNA-binding domain superfamily/Winged helix DNA-binding domain"/>
    <property type="match status" value="1"/>
</dbReference>
<dbReference type="OrthoDB" id="384891at2"/>
<dbReference type="InterPro" id="IPR000835">
    <property type="entry name" value="HTH_MarR-typ"/>
</dbReference>
<dbReference type="STRING" id="1423750.FC89_GL001016"/>
<name>A0A0R1VS21_9LACO</name>
<dbReference type="AlphaFoldDB" id="A0A0R1VS21"/>
<evidence type="ECO:0000256" key="2">
    <source>
        <dbReference type="ARBA" id="ARBA00023125"/>
    </source>
</evidence>
<dbReference type="Pfam" id="PF12802">
    <property type="entry name" value="MarR_2"/>
    <property type="match status" value="1"/>
</dbReference>
<dbReference type="EMBL" id="AZGB01000016">
    <property type="protein sequence ID" value="KRM06148.1"/>
    <property type="molecule type" value="Genomic_DNA"/>
</dbReference>
<evidence type="ECO:0000259" key="4">
    <source>
        <dbReference type="PROSITE" id="PS50995"/>
    </source>
</evidence>
<organism evidence="5 6">
    <name type="scientific">Liquorilactobacillus ghanensis DSM 18630</name>
    <dbReference type="NCBI Taxonomy" id="1423750"/>
    <lineage>
        <taxon>Bacteria</taxon>
        <taxon>Bacillati</taxon>
        <taxon>Bacillota</taxon>
        <taxon>Bacilli</taxon>
        <taxon>Lactobacillales</taxon>
        <taxon>Lactobacillaceae</taxon>
        <taxon>Liquorilactobacillus</taxon>
    </lineage>
</organism>
<accession>A0A0R1VS21</accession>
<sequence length="147" mass="16834">MDIQQTIGFQIKQLANHLNRAAHRQIAKTELIDIPETQQWILSYLYDHQQEEIFPSDLQQAFGFGKSTISELLARMQKGKLVLLKQSTNDHRRKQVLLTTASLQKAEAVDNSISELENCLTAGMTAKQLENFSTLTRRLSRNLKSHE</sequence>
<dbReference type="PANTHER" id="PTHR42756">
    <property type="entry name" value="TRANSCRIPTIONAL REGULATOR, MARR"/>
    <property type="match status" value="1"/>
</dbReference>
<dbReference type="PANTHER" id="PTHR42756:SF1">
    <property type="entry name" value="TRANSCRIPTIONAL REPRESSOR OF EMRAB OPERON"/>
    <property type="match status" value="1"/>
</dbReference>
<dbReference type="RefSeq" id="WP_057871762.1">
    <property type="nucleotide sequence ID" value="NZ_AZGB01000016.1"/>
</dbReference>
<keyword evidence="6" id="KW-1185">Reference proteome</keyword>
<dbReference type="GO" id="GO:0003700">
    <property type="term" value="F:DNA-binding transcription factor activity"/>
    <property type="evidence" value="ECO:0007669"/>
    <property type="project" value="InterPro"/>
</dbReference>